<dbReference type="NCBIfam" id="TIGR01951">
    <property type="entry name" value="nusB"/>
    <property type="match status" value="1"/>
</dbReference>
<organism evidence="8 9">
    <name type="scientific">Desulfofarcimen acetoxidans (strain ATCC 49208 / DSM 771 / KCTC 5769 / VKM B-1644 / 5575)</name>
    <name type="common">Desulfotomaculum acetoxidans</name>
    <dbReference type="NCBI Taxonomy" id="485916"/>
    <lineage>
        <taxon>Bacteria</taxon>
        <taxon>Bacillati</taxon>
        <taxon>Bacillota</taxon>
        <taxon>Clostridia</taxon>
        <taxon>Eubacteriales</taxon>
        <taxon>Peptococcaceae</taxon>
        <taxon>Desulfofarcimen</taxon>
    </lineage>
</organism>
<dbReference type="GO" id="GO:0003723">
    <property type="term" value="F:RNA binding"/>
    <property type="evidence" value="ECO:0007669"/>
    <property type="project" value="UniProtKB-UniRule"/>
</dbReference>
<evidence type="ECO:0000256" key="2">
    <source>
        <dbReference type="ARBA" id="ARBA00022814"/>
    </source>
</evidence>
<keyword evidence="9" id="KW-1185">Reference proteome</keyword>
<dbReference type="GO" id="GO:0006353">
    <property type="term" value="P:DNA-templated transcription termination"/>
    <property type="evidence" value="ECO:0007669"/>
    <property type="project" value="UniProtKB-UniRule"/>
</dbReference>
<keyword evidence="2 6" id="KW-0889">Transcription antitermination</keyword>
<feature type="domain" description="NusB/RsmB/TIM44" evidence="7">
    <location>
        <begin position="6"/>
        <end position="129"/>
    </location>
</feature>
<dbReference type="OrthoDB" id="9811381at2"/>
<dbReference type="AlphaFoldDB" id="C8W0Z5"/>
<evidence type="ECO:0000313" key="8">
    <source>
        <dbReference type="EMBL" id="ACV63391.1"/>
    </source>
</evidence>
<evidence type="ECO:0000313" key="9">
    <source>
        <dbReference type="Proteomes" id="UP000002217"/>
    </source>
</evidence>
<evidence type="ECO:0000256" key="5">
    <source>
        <dbReference type="ARBA" id="ARBA00023163"/>
    </source>
</evidence>
<dbReference type="HAMAP" id="MF_00073">
    <property type="entry name" value="NusB"/>
    <property type="match status" value="1"/>
</dbReference>
<dbReference type="InterPro" id="IPR011605">
    <property type="entry name" value="NusB_fam"/>
</dbReference>
<dbReference type="InterPro" id="IPR035926">
    <property type="entry name" value="NusB-like_sf"/>
</dbReference>
<dbReference type="RefSeq" id="WP_015758086.1">
    <property type="nucleotide sequence ID" value="NC_013216.1"/>
</dbReference>
<accession>C8W0Z5</accession>
<dbReference type="EMBL" id="CP001720">
    <property type="protein sequence ID" value="ACV63391.1"/>
    <property type="molecule type" value="Genomic_DNA"/>
</dbReference>
<dbReference type="KEGG" id="dae:Dtox_2598"/>
<evidence type="ECO:0000256" key="3">
    <source>
        <dbReference type="ARBA" id="ARBA00022884"/>
    </source>
</evidence>
<evidence type="ECO:0000256" key="1">
    <source>
        <dbReference type="ARBA" id="ARBA00005952"/>
    </source>
</evidence>
<keyword evidence="5 6" id="KW-0804">Transcription</keyword>
<gene>
    <name evidence="6" type="primary">nusB</name>
    <name evidence="8" type="ordered locus">Dtox_2598</name>
</gene>
<dbReference type="InterPro" id="IPR006027">
    <property type="entry name" value="NusB_RsmB_TIM44"/>
</dbReference>
<evidence type="ECO:0000256" key="4">
    <source>
        <dbReference type="ARBA" id="ARBA00023015"/>
    </source>
</evidence>
<dbReference type="SUPFAM" id="SSF48013">
    <property type="entry name" value="NusB-like"/>
    <property type="match status" value="1"/>
</dbReference>
<comment type="similarity">
    <text evidence="1 6">Belongs to the NusB family.</text>
</comment>
<sequence length="156" mass="17342">MSRREGRQIAMQILFQIEVGGIDPEEAFKNTVADSTCPVPIMEFARQLVFGTLGHLKEIDRVISEISKGWRLDRIANVDKTLIRMALYEIFYEDNIPLNVSANEAIELAKIFGGEESGKFVNGIIGKVVQKPDEYLTGGAEEKPAVVEETQAIESV</sequence>
<dbReference type="PANTHER" id="PTHR11078">
    <property type="entry name" value="N UTILIZATION SUBSTANCE PROTEIN B-RELATED"/>
    <property type="match status" value="1"/>
</dbReference>
<dbReference type="HOGENOM" id="CLU_087843_3_3_9"/>
<dbReference type="Gene3D" id="1.10.940.10">
    <property type="entry name" value="NusB-like"/>
    <property type="match status" value="1"/>
</dbReference>
<evidence type="ECO:0000259" key="7">
    <source>
        <dbReference type="Pfam" id="PF01029"/>
    </source>
</evidence>
<dbReference type="PANTHER" id="PTHR11078:SF3">
    <property type="entry name" value="ANTITERMINATION NUSB DOMAIN-CONTAINING PROTEIN"/>
    <property type="match status" value="1"/>
</dbReference>
<protein>
    <recommendedName>
        <fullName evidence="6">Transcription antitermination protein NusB</fullName>
    </recommendedName>
    <alternativeName>
        <fullName evidence="6">Antitermination factor NusB</fullName>
    </alternativeName>
</protein>
<dbReference type="GO" id="GO:0005829">
    <property type="term" value="C:cytosol"/>
    <property type="evidence" value="ECO:0007669"/>
    <property type="project" value="TreeGrafter"/>
</dbReference>
<dbReference type="Pfam" id="PF01029">
    <property type="entry name" value="NusB"/>
    <property type="match status" value="1"/>
</dbReference>
<name>C8W0Z5_DESAS</name>
<keyword evidence="3 6" id="KW-0694">RNA-binding</keyword>
<proteinExistence type="inferred from homology"/>
<dbReference type="STRING" id="485916.Dtox_2598"/>
<dbReference type="GO" id="GO:0031564">
    <property type="term" value="P:transcription antitermination"/>
    <property type="evidence" value="ECO:0007669"/>
    <property type="project" value="UniProtKB-KW"/>
</dbReference>
<dbReference type="Proteomes" id="UP000002217">
    <property type="component" value="Chromosome"/>
</dbReference>
<reference evidence="8 9" key="1">
    <citation type="journal article" date="2009" name="Stand. Genomic Sci.">
        <title>Complete genome sequence of Desulfotomaculum acetoxidans type strain (5575).</title>
        <authorList>
            <person name="Spring S."/>
            <person name="Lapidus A."/>
            <person name="Schroder M."/>
            <person name="Gleim D."/>
            <person name="Sims D."/>
            <person name="Meincke L."/>
            <person name="Glavina Del Rio T."/>
            <person name="Tice H."/>
            <person name="Copeland A."/>
            <person name="Cheng J.F."/>
            <person name="Lucas S."/>
            <person name="Chen F."/>
            <person name="Nolan M."/>
            <person name="Bruce D."/>
            <person name="Goodwin L."/>
            <person name="Pitluck S."/>
            <person name="Ivanova N."/>
            <person name="Mavromatis K."/>
            <person name="Mikhailova N."/>
            <person name="Pati A."/>
            <person name="Chen A."/>
            <person name="Palaniappan K."/>
            <person name="Land M."/>
            <person name="Hauser L."/>
            <person name="Chang Y.J."/>
            <person name="Jeffries C.D."/>
            <person name="Chain P."/>
            <person name="Saunders E."/>
            <person name="Brettin T."/>
            <person name="Detter J.C."/>
            <person name="Goker M."/>
            <person name="Bristow J."/>
            <person name="Eisen J.A."/>
            <person name="Markowitz V."/>
            <person name="Hugenholtz P."/>
            <person name="Kyrpides N.C."/>
            <person name="Klenk H.P."/>
            <person name="Han C."/>
        </authorList>
    </citation>
    <scope>NUCLEOTIDE SEQUENCE [LARGE SCALE GENOMIC DNA]</scope>
    <source>
        <strain evidence="9">ATCC 49208 / DSM 771 / VKM B-1644</strain>
    </source>
</reference>
<evidence type="ECO:0000256" key="6">
    <source>
        <dbReference type="HAMAP-Rule" id="MF_00073"/>
    </source>
</evidence>
<keyword evidence="4 6" id="KW-0805">Transcription regulation</keyword>
<comment type="function">
    <text evidence="6">Involved in transcription antitermination. Required for transcription of ribosomal RNA (rRNA) genes. Binds specifically to the boxA antiterminator sequence of the ribosomal RNA (rrn) operons.</text>
</comment>
<dbReference type="eggNOG" id="COG0781">
    <property type="taxonomic scope" value="Bacteria"/>
</dbReference>